<evidence type="ECO:0008006" key="3">
    <source>
        <dbReference type="Google" id="ProtNLM"/>
    </source>
</evidence>
<accession>A0ABZ3IGP7</accession>
<dbReference type="InterPro" id="IPR018392">
    <property type="entry name" value="LysM"/>
</dbReference>
<dbReference type="RefSeq" id="WP_094607729.1">
    <property type="nucleotide sequence ID" value="NZ_CP155573.1"/>
</dbReference>
<dbReference type="Gene3D" id="3.10.350.10">
    <property type="entry name" value="LysM domain"/>
    <property type="match status" value="1"/>
</dbReference>
<gene>
    <name evidence="1" type="ORF">SPSIL_009090</name>
</gene>
<evidence type="ECO:0000313" key="2">
    <source>
        <dbReference type="Proteomes" id="UP000216752"/>
    </source>
</evidence>
<dbReference type="InterPro" id="IPR036779">
    <property type="entry name" value="LysM_dom_sf"/>
</dbReference>
<sequence>MAASTYTTKQGDMWDSIAKKLYGDEYLMQDLIEANPDHVTTVIFSAGVVLTVPTSTTTTSSSLPPWKTSS</sequence>
<evidence type="ECO:0000313" key="1">
    <source>
        <dbReference type="EMBL" id="XFO64800.1"/>
    </source>
</evidence>
<reference evidence="1" key="1">
    <citation type="submission" date="2024-05" db="EMBL/GenBank/DDBJ databases">
        <title>Isolation and characterization of Sporomusa carbonis sp. nov., a carboxydotrophic hydrogenogen in the genus of Sporomusa isolated from a charcoal burning pile.</title>
        <authorList>
            <person name="Boeer T."/>
            <person name="Rosenbaum F."/>
            <person name="Eysell L."/>
            <person name="Mueller V."/>
            <person name="Daniel R."/>
            <person name="Poehlein A."/>
        </authorList>
    </citation>
    <scope>NUCLEOTIDE SEQUENCE [LARGE SCALE GENOMIC DNA]</scope>
    <source>
        <strain evidence="1">DSM 10669</strain>
    </source>
</reference>
<proteinExistence type="predicted"/>
<dbReference type="Proteomes" id="UP000216752">
    <property type="component" value="Chromosome"/>
</dbReference>
<dbReference type="EMBL" id="CP155573">
    <property type="protein sequence ID" value="XFO64800.1"/>
    <property type="molecule type" value="Genomic_DNA"/>
</dbReference>
<dbReference type="CDD" id="cd00118">
    <property type="entry name" value="LysM"/>
    <property type="match status" value="1"/>
</dbReference>
<keyword evidence="2" id="KW-1185">Reference proteome</keyword>
<dbReference type="Pfam" id="PF05489">
    <property type="entry name" value="Phage_tail_X"/>
    <property type="match status" value="1"/>
</dbReference>
<protein>
    <recommendedName>
        <fullName evidence="3">Phage tail protein X</fullName>
    </recommendedName>
</protein>
<organism evidence="1 2">
    <name type="scientific">Sporomusa silvacetica DSM 10669</name>
    <dbReference type="NCBI Taxonomy" id="1123289"/>
    <lineage>
        <taxon>Bacteria</taxon>
        <taxon>Bacillati</taxon>
        <taxon>Bacillota</taxon>
        <taxon>Negativicutes</taxon>
        <taxon>Selenomonadales</taxon>
        <taxon>Sporomusaceae</taxon>
        <taxon>Sporomusa</taxon>
    </lineage>
</organism>
<dbReference type="InterPro" id="IPR008861">
    <property type="entry name" value="GpX-like"/>
</dbReference>
<name>A0ABZ3IGP7_9FIRM</name>